<organism evidence="2 3">
    <name type="scientific">Nostoc parmelioides FACHB-3921</name>
    <dbReference type="NCBI Taxonomy" id="2692909"/>
    <lineage>
        <taxon>Bacteria</taxon>
        <taxon>Bacillati</taxon>
        <taxon>Cyanobacteriota</taxon>
        <taxon>Cyanophyceae</taxon>
        <taxon>Nostocales</taxon>
        <taxon>Nostocaceae</taxon>
        <taxon>Nostoc</taxon>
    </lineage>
</organism>
<reference evidence="2 3" key="1">
    <citation type="journal article" date="2020" name="ISME J.">
        <title>Comparative genomics reveals insights into cyanobacterial evolution and habitat adaptation.</title>
        <authorList>
            <person name="Chen M.Y."/>
            <person name="Teng W.K."/>
            <person name="Zhao L."/>
            <person name="Hu C.X."/>
            <person name="Zhou Y.K."/>
            <person name="Han B.P."/>
            <person name="Song L.R."/>
            <person name="Shu W.S."/>
        </authorList>
    </citation>
    <scope>NUCLEOTIDE SEQUENCE [LARGE SCALE GENOMIC DNA]</scope>
    <source>
        <strain evidence="2 3">FACHB-3921</strain>
    </source>
</reference>
<feature type="region of interest" description="Disordered" evidence="1">
    <location>
        <begin position="91"/>
        <end position="112"/>
    </location>
</feature>
<accession>A0ABR8BJY8</accession>
<evidence type="ECO:0000313" key="2">
    <source>
        <dbReference type="EMBL" id="MBD2254241.1"/>
    </source>
</evidence>
<proteinExistence type="predicted"/>
<keyword evidence="3" id="KW-1185">Reference proteome</keyword>
<dbReference type="Proteomes" id="UP000621307">
    <property type="component" value="Unassembled WGS sequence"/>
</dbReference>
<name>A0ABR8BJY8_9NOSO</name>
<gene>
    <name evidence="2" type="ORF">H6G14_23520</name>
</gene>
<dbReference type="RefSeq" id="WP_190570209.1">
    <property type="nucleotide sequence ID" value="NZ_JACJQL010000047.1"/>
</dbReference>
<dbReference type="EMBL" id="JACJQL010000047">
    <property type="protein sequence ID" value="MBD2254241.1"/>
    <property type="molecule type" value="Genomic_DNA"/>
</dbReference>
<protein>
    <submittedName>
        <fullName evidence="2">Uncharacterized protein</fullName>
    </submittedName>
</protein>
<evidence type="ECO:0000256" key="1">
    <source>
        <dbReference type="SAM" id="MobiDB-lite"/>
    </source>
</evidence>
<evidence type="ECO:0000313" key="3">
    <source>
        <dbReference type="Proteomes" id="UP000621307"/>
    </source>
</evidence>
<comment type="caution">
    <text evidence="2">The sequence shown here is derived from an EMBL/GenBank/DDBJ whole genome shotgun (WGS) entry which is preliminary data.</text>
</comment>
<sequence length="172" mass="19738">MTDHKTPPSEMIRVPTALIPAVKELSKLHRQGHTIALLQALEELFTQLDSKIDSDIAPSSKSILQLEKKLETKLDAITKKLELMERAITSGRYSSNNNRPRRQTYSHQQPQVELLPRTNESLAQRLGVTPQSLIADREKLTTKEFLSYTLHRDPMNTGWEWNAKTELYHPVK</sequence>